<sequence length="118" mass="12291">MTKALVSVDPATTLNQISKMMAQGGMGSILVKKDGVPSGIITDRDFAIKVAAKDVSLDTHVGQIASFPLHTINATDSILNAAKIMSEKKIRKLAVSDEGTVVGIITSTDLVNQLAANG</sequence>
<dbReference type="EMBL" id="JACEMZ010000038">
    <property type="protein sequence ID" value="MBA4452710.1"/>
    <property type="molecule type" value="Genomic_DNA"/>
</dbReference>
<evidence type="ECO:0000313" key="2">
    <source>
        <dbReference type="Proteomes" id="UP000559653"/>
    </source>
</evidence>
<accession>A0AC60VZ59</accession>
<protein>
    <submittedName>
        <fullName evidence="1">CBS domain-containing protein</fullName>
    </submittedName>
</protein>
<evidence type="ECO:0000313" key="1">
    <source>
        <dbReference type="EMBL" id="MBA4452710.1"/>
    </source>
</evidence>
<comment type="caution">
    <text evidence="1">The sequence shown here is derived from an EMBL/GenBank/DDBJ whole genome shotgun (WGS) entry which is preliminary data.</text>
</comment>
<reference evidence="1 2" key="1">
    <citation type="journal article" date="2020" name="Appl. Environ. Microbiol.">
        <title>Genomic Characteristics of a Novel Species of Ammonia-Oxidizing Archaea from the Jiulong River Estuary.</title>
        <authorList>
            <person name="Zou D."/>
            <person name="Wan R."/>
            <person name="Han L."/>
            <person name="Xu M.N."/>
            <person name="Liu Y."/>
            <person name="Liu H."/>
            <person name="Kao S.J."/>
            <person name="Li M."/>
        </authorList>
    </citation>
    <scope>NUCLEOTIDE SEQUENCE [LARGE SCALE GENOMIC DNA]</scope>
    <source>
        <strain evidence="1">W1bin1</strain>
    </source>
</reference>
<gene>
    <name evidence="1" type="ORF">H2B03_06050</name>
</gene>
<name>A0AC60VZ59_9ARCH</name>
<proteinExistence type="predicted"/>
<dbReference type="Proteomes" id="UP000559653">
    <property type="component" value="Unassembled WGS sequence"/>
</dbReference>
<organism evidence="1 2">
    <name type="scientific">Candidatus Nitrosomaritimum aestuariumsis</name>
    <dbReference type="NCBI Taxonomy" id="3342354"/>
    <lineage>
        <taxon>Archaea</taxon>
        <taxon>Nitrososphaerota</taxon>
        <taxon>Nitrososphaeria</taxon>
        <taxon>Nitrosopumilales</taxon>
        <taxon>Nitrosopumilaceae</taxon>
        <taxon>Candidatus Nitrosomaritimum</taxon>
    </lineage>
</organism>